<dbReference type="Pfam" id="PF10544">
    <property type="entry name" value="T5orf172"/>
    <property type="match status" value="1"/>
</dbReference>
<feature type="compositionally biased region" description="Basic and acidic residues" evidence="1">
    <location>
        <begin position="289"/>
        <end position="301"/>
    </location>
</feature>
<organism evidence="3 4">
    <name type="scientific">Nonomuraea soli</name>
    <dbReference type="NCBI Taxonomy" id="1032476"/>
    <lineage>
        <taxon>Bacteria</taxon>
        <taxon>Bacillati</taxon>
        <taxon>Actinomycetota</taxon>
        <taxon>Actinomycetes</taxon>
        <taxon>Streptosporangiales</taxon>
        <taxon>Streptosporangiaceae</taxon>
        <taxon>Nonomuraea</taxon>
    </lineage>
</organism>
<dbReference type="InterPro" id="IPR018306">
    <property type="entry name" value="Phage_T5_Orf172_DNA-bd"/>
</dbReference>
<sequence>MSTRTVGFVYVLSNESIPGIVKVGMTTKLAEDRARQLYATGVPLPFDVEFRALTSHPHEVEKRTHKFLKSFRVSPKREFFRVSPDLAIDAVRDALLNVASIDAWDADEPHHVRSGDRIALTASAGDLFVVLALPYLMAPRIEPVDFWQAHSDGDSLELMGPRDVEAVAGFSDDEPEGMADPVPYLDRKRRVPNGVINGRERLVPGNRLLWLRPLADSQFCKIALFEMLDHCQVVSRTWDKRVGPDGYPLLLNTPTYESLPPGVVRAVQLVMRLPLPRSSAPRPSPATGERSDHATLGERDPAYWLTQLAQPESVRRARKEGGRNERSAD</sequence>
<protein>
    <recommendedName>
        <fullName evidence="2">Bacteriophage T5 Orf172 DNA-binding domain-containing protein</fullName>
    </recommendedName>
</protein>
<comment type="caution">
    <text evidence="3">The sequence shown here is derived from an EMBL/GenBank/DDBJ whole genome shotgun (WGS) entry which is preliminary data.</text>
</comment>
<feature type="region of interest" description="Disordered" evidence="1">
    <location>
        <begin position="276"/>
        <end position="329"/>
    </location>
</feature>
<dbReference type="Proteomes" id="UP000530928">
    <property type="component" value="Unassembled WGS sequence"/>
</dbReference>
<feature type="compositionally biased region" description="Basic and acidic residues" evidence="1">
    <location>
        <begin position="313"/>
        <end position="329"/>
    </location>
</feature>
<proteinExistence type="predicted"/>
<dbReference type="EMBL" id="JACDUR010000007">
    <property type="protein sequence ID" value="MBA2895453.1"/>
    <property type="molecule type" value="Genomic_DNA"/>
</dbReference>
<reference evidence="3 4" key="1">
    <citation type="submission" date="2020-07" db="EMBL/GenBank/DDBJ databases">
        <title>Genomic Encyclopedia of Type Strains, Phase IV (KMG-IV): sequencing the most valuable type-strain genomes for metagenomic binning, comparative biology and taxonomic classification.</title>
        <authorList>
            <person name="Goeker M."/>
        </authorList>
    </citation>
    <scope>NUCLEOTIDE SEQUENCE [LARGE SCALE GENOMIC DNA]</scope>
    <source>
        <strain evidence="3 4">DSM 45533</strain>
    </source>
</reference>
<evidence type="ECO:0000259" key="2">
    <source>
        <dbReference type="SMART" id="SM00974"/>
    </source>
</evidence>
<dbReference type="AlphaFoldDB" id="A0A7W0CQG8"/>
<keyword evidence="4" id="KW-1185">Reference proteome</keyword>
<evidence type="ECO:0000256" key="1">
    <source>
        <dbReference type="SAM" id="MobiDB-lite"/>
    </source>
</evidence>
<gene>
    <name evidence="3" type="ORF">HNR30_006839</name>
</gene>
<dbReference type="RefSeq" id="WP_181614204.1">
    <property type="nucleotide sequence ID" value="NZ_BAABAM010000009.1"/>
</dbReference>
<dbReference type="SMART" id="SM00974">
    <property type="entry name" value="T5orf172"/>
    <property type="match status" value="1"/>
</dbReference>
<evidence type="ECO:0000313" key="3">
    <source>
        <dbReference type="EMBL" id="MBA2895453.1"/>
    </source>
</evidence>
<evidence type="ECO:0000313" key="4">
    <source>
        <dbReference type="Proteomes" id="UP000530928"/>
    </source>
</evidence>
<feature type="domain" description="Bacteriophage T5 Orf172 DNA-binding" evidence="2">
    <location>
        <begin position="15"/>
        <end position="94"/>
    </location>
</feature>
<accession>A0A7W0CQG8</accession>
<name>A0A7W0CQG8_9ACTN</name>